<dbReference type="GO" id="GO:0036431">
    <property type="term" value="F:dCMP kinase activity"/>
    <property type="evidence" value="ECO:0007669"/>
    <property type="project" value="InterPro"/>
</dbReference>
<evidence type="ECO:0000256" key="3">
    <source>
        <dbReference type="ARBA" id="ARBA00022741"/>
    </source>
</evidence>
<dbReference type="EMBL" id="PGTB01000077">
    <property type="protein sequence ID" value="PJE35667.1"/>
    <property type="molecule type" value="Genomic_DNA"/>
</dbReference>
<evidence type="ECO:0000313" key="10">
    <source>
        <dbReference type="EMBL" id="PJE35667.1"/>
    </source>
</evidence>
<dbReference type="InterPro" id="IPR027417">
    <property type="entry name" value="P-loop_NTPase"/>
</dbReference>
<dbReference type="GO" id="GO:0006139">
    <property type="term" value="P:nucleobase-containing compound metabolic process"/>
    <property type="evidence" value="ECO:0007669"/>
    <property type="project" value="InterPro"/>
</dbReference>
<feature type="domain" description="Cytidylate kinase" evidence="9">
    <location>
        <begin position="1"/>
        <end position="45"/>
    </location>
</feature>
<keyword evidence="3" id="KW-0547">Nucleotide-binding</keyword>
<evidence type="ECO:0000256" key="5">
    <source>
        <dbReference type="ARBA" id="ARBA00022840"/>
    </source>
</evidence>
<accession>A0A2M8IYR2</accession>
<evidence type="ECO:0000256" key="6">
    <source>
        <dbReference type="ARBA" id="ARBA00047615"/>
    </source>
</evidence>
<dbReference type="RefSeq" id="WP_205964969.1">
    <property type="nucleotide sequence ID" value="NZ_PGTB01000077.1"/>
</dbReference>
<name>A0A2M8IYR2_9RHOB</name>
<dbReference type="Gene3D" id="3.40.50.300">
    <property type="entry name" value="P-loop containing nucleotide triphosphate hydrolases"/>
    <property type="match status" value="1"/>
</dbReference>
<dbReference type="Pfam" id="PF02224">
    <property type="entry name" value="Cytidylate_kin"/>
    <property type="match status" value="1"/>
</dbReference>
<evidence type="ECO:0000259" key="9">
    <source>
        <dbReference type="Pfam" id="PF02224"/>
    </source>
</evidence>
<dbReference type="Proteomes" id="UP000231553">
    <property type="component" value="Unassembled WGS sequence"/>
</dbReference>
<evidence type="ECO:0000256" key="8">
    <source>
        <dbReference type="SAM" id="MobiDB-lite"/>
    </source>
</evidence>
<evidence type="ECO:0000256" key="1">
    <source>
        <dbReference type="ARBA" id="ARBA00012906"/>
    </source>
</evidence>
<comment type="caution">
    <text evidence="10">The sequence shown here is derived from an EMBL/GenBank/DDBJ whole genome shotgun (WGS) entry which is preliminary data.</text>
</comment>
<evidence type="ECO:0000313" key="11">
    <source>
        <dbReference type="Proteomes" id="UP000231553"/>
    </source>
</evidence>
<organism evidence="10 11">
    <name type="scientific">Pseudooceanicola lipolyticus</name>
    <dbReference type="NCBI Taxonomy" id="2029104"/>
    <lineage>
        <taxon>Bacteria</taxon>
        <taxon>Pseudomonadati</taxon>
        <taxon>Pseudomonadota</taxon>
        <taxon>Alphaproteobacteria</taxon>
        <taxon>Rhodobacterales</taxon>
        <taxon>Paracoccaceae</taxon>
        <taxon>Pseudooceanicola</taxon>
    </lineage>
</organism>
<evidence type="ECO:0000256" key="7">
    <source>
        <dbReference type="ARBA" id="ARBA00048478"/>
    </source>
</evidence>
<proteinExistence type="predicted"/>
<gene>
    <name evidence="10" type="ORF">CVM52_15890</name>
</gene>
<sequence length="50" mass="5135">ADVKARDERDSSRSAAPLRPAEDAVVLDTSELDIEAAVAAAVATVAARRG</sequence>
<feature type="region of interest" description="Disordered" evidence="8">
    <location>
        <begin position="1"/>
        <end position="20"/>
    </location>
</feature>
<dbReference type="AlphaFoldDB" id="A0A2M8IYR2"/>
<dbReference type="InterPro" id="IPR011994">
    <property type="entry name" value="Cytidylate_kinase_dom"/>
</dbReference>
<comment type="catalytic activity">
    <reaction evidence="7">
        <text>CMP + ATP = CDP + ADP</text>
        <dbReference type="Rhea" id="RHEA:11600"/>
        <dbReference type="ChEBI" id="CHEBI:30616"/>
        <dbReference type="ChEBI" id="CHEBI:58069"/>
        <dbReference type="ChEBI" id="CHEBI:60377"/>
        <dbReference type="ChEBI" id="CHEBI:456216"/>
        <dbReference type="EC" id="2.7.4.25"/>
    </reaction>
</comment>
<reference evidence="10 11" key="1">
    <citation type="journal article" date="2018" name="Int. J. Syst. Evol. Microbiol.">
        <title>Pseudooceanicola lipolyticus sp. nov., a marine alphaproteobacterium, reclassification of Oceanicola flagellatus as Pseudooceanicola flagellatus comb. nov. and emended description of the genus Pseudooceanicola.</title>
        <authorList>
            <person name="Huang M.-M."/>
            <person name="Guo L.-L."/>
            <person name="Wu Y.-H."/>
            <person name="Lai Q.-L."/>
            <person name="Shao Z.-Z."/>
            <person name="Wang C.-S."/>
            <person name="Wu M."/>
            <person name="Xu X.-W."/>
        </authorList>
    </citation>
    <scope>NUCLEOTIDE SEQUENCE [LARGE SCALE GENOMIC DNA]</scope>
    <source>
        <strain evidence="10 11">157</strain>
    </source>
</reference>
<keyword evidence="5" id="KW-0067">ATP-binding</keyword>
<keyword evidence="11" id="KW-1185">Reference proteome</keyword>
<protein>
    <recommendedName>
        <fullName evidence="1">(d)CMP kinase</fullName>
        <ecNumber evidence="1">2.7.4.25</ecNumber>
    </recommendedName>
</protein>
<evidence type="ECO:0000256" key="2">
    <source>
        <dbReference type="ARBA" id="ARBA00022679"/>
    </source>
</evidence>
<dbReference type="EC" id="2.7.4.25" evidence="1"/>
<keyword evidence="4 10" id="KW-0418">Kinase</keyword>
<feature type="non-terminal residue" evidence="10">
    <location>
        <position position="1"/>
    </location>
</feature>
<keyword evidence="2" id="KW-0808">Transferase</keyword>
<feature type="compositionally biased region" description="Basic and acidic residues" evidence="8">
    <location>
        <begin position="1"/>
        <end position="12"/>
    </location>
</feature>
<dbReference type="GO" id="GO:0005524">
    <property type="term" value="F:ATP binding"/>
    <property type="evidence" value="ECO:0007669"/>
    <property type="project" value="UniProtKB-KW"/>
</dbReference>
<comment type="catalytic activity">
    <reaction evidence="6">
        <text>dCMP + ATP = dCDP + ADP</text>
        <dbReference type="Rhea" id="RHEA:25094"/>
        <dbReference type="ChEBI" id="CHEBI:30616"/>
        <dbReference type="ChEBI" id="CHEBI:57566"/>
        <dbReference type="ChEBI" id="CHEBI:58593"/>
        <dbReference type="ChEBI" id="CHEBI:456216"/>
        <dbReference type="EC" id="2.7.4.25"/>
    </reaction>
</comment>
<evidence type="ECO:0000256" key="4">
    <source>
        <dbReference type="ARBA" id="ARBA00022777"/>
    </source>
</evidence>